<feature type="compositionally biased region" description="Basic and acidic residues" evidence="1">
    <location>
        <begin position="1"/>
        <end position="11"/>
    </location>
</feature>
<dbReference type="EMBL" id="CP032698">
    <property type="protein sequence ID" value="AYG84179.1"/>
    <property type="molecule type" value="Genomic_DNA"/>
</dbReference>
<evidence type="ECO:0000313" key="2">
    <source>
        <dbReference type="EMBL" id="AYG84179.1"/>
    </source>
</evidence>
<dbReference type="AlphaFoldDB" id="A0A387HKU2"/>
<dbReference type="KEGG" id="shun:DWB77_06392"/>
<dbReference type="Proteomes" id="UP000271554">
    <property type="component" value="Chromosome"/>
</dbReference>
<proteinExistence type="predicted"/>
<reference evidence="2 3" key="1">
    <citation type="submission" date="2018-10" db="EMBL/GenBank/DDBJ databases">
        <title>Relationship between Morphology and Antimicrobial Activity in Streptomyces.</title>
        <authorList>
            <person name="Kang H.J."/>
            <person name="Kim S.B."/>
        </authorList>
    </citation>
    <scope>NUCLEOTIDE SEQUENCE [LARGE SCALE GENOMIC DNA]</scope>
    <source>
        <strain evidence="2 3">BH38</strain>
    </source>
</reference>
<evidence type="ECO:0000256" key="1">
    <source>
        <dbReference type="SAM" id="MobiDB-lite"/>
    </source>
</evidence>
<accession>A0A387HKU2</accession>
<sequence>MRAHLVREGECSRTGMFSESAADEVEGCTVLPPELPERPLPQTSTPGSPRS</sequence>
<feature type="compositionally biased region" description="Polar residues" evidence="1">
    <location>
        <begin position="42"/>
        <end position="51"/>
    </location>
</feature>
<organism evidence="2 3">
    <name type="scientific">Streptomyces hundungensis</name>
    <dbReference type="NCBI Taxonomy" id="1077946"/>
    <lineage>
        <taxon>Bacteria</taxon>
        <taxon>Bacillati</taxon>
        <taxon>Actinomycetota</taxon>
        <taxon>Actinomycetes</taxon>
        <taxon>Kitasatosporales</taxon>
        <taxon>Streptomycetaceae</taxon>
        <taxon>Streptomyces</taxon>
    </lineage>
</organism>
<name>A0A387HKU2_9ACTN</name>
<feature type="region of interest" description="Disordered" evidence="1">
    <location>
        <begin position="1"/>
        <end position="51"/>
    </location>
</feature>
<keyword evidence="3" id="KW-1185">Reference proteome</keyword>
<gene>
    <name evidence="2" type="ORF">DWB77_06392</name>
</gene>
<protein>
    <submittedName>
        <fullName evidence="2">Uncharacterized protein</fullName>
    </submittedName>
</protein>
<evidence type="ECO:0000313" key="3">
    <source>
        <dbReference type="Proteomes" id="UP000271554"/>
    </source>
</evidence>